<reference evidence="2 3" key="1">
    <citation type="submission" date="2019-05" db="EMBL/GenBank/DDBJ databases">
        <title>Another draft genome of Portunus trituberculatus and its Hox gene families provides insights of decapod evolution.</title>
        <authorList>
            <person name="Jeong J.-H."/>
            <person name="Song I."/>
            <person name="Kim S."/>
            <person name="Choi T."/>
            <person name="Kim D."/>
            <person name="Ryu S."/>
            <person name="Kim W."/>
        </authorList>
    </citation>
    <scope>NUCLEOTIDE SEQUENCE [LARGE SCALE GENOMIC DNA]</scope>
    <source>
        <tissue evidence="2">Muscle</tissue>
    </source>
</reference>
<protein>
    <submittedName>
        <fullName evidence="2">Uncharacterized protein</fullName>
    </submittedName>
</protein>
<sequence>MSLIITTQGEETLNGKMFLLTELFNLVSASAMTCRANCRVLQIYARASSQSMMGRDGSPAGMLLQGRRVE</sequence>
<feature type="region of interest" description="Disordered" evidence="1">
    <location>
        <begin position="51"/>
        <end position="70"/>
    </location>
</feature>
<organism evidence="2 3">
    <name type="scientific">Portunus trituberculatus</name>
    <name type="common">Swimming crab</name>
    <name type="synonym">Neptunus trituberculatus</name>
    <dbReference type="NCBI Taxonomy" id="210409"/>
    <lineage>
        <taxon>Eukaryota</taxon>
        <taxon>Metazoa</taxon>
        <taxon>Ecdysozoa</taxon>
        <taxon>Arthropoda</taxon>
        <taxon>Crustacea</taxon>
        <taxon>Multicrustacea</taxon>
        <taxon>Malacostraca</taxon>
        <taxon>Eumalacostraca</taxon>
        <taxon>Eucarida</taxon>
        <taxon>Decapoda</taxon>
        <taxon>Pleocyemata</taxon>
        <taxon>Brachyura</taxon>
        <taxon>Eubrachyura</taxon>
        <taxon>Portunoidea</taxon>
        <taxon>Portunidae</taxon>
        <taxon>Portuninae</taxon>
        <taxon>Portunus</taxon>
    </lineage>
</organism>
<evidence type="ECO:0000313" key="2">
    <source>
        <dbReference type="EMBL" id="MPC12390.1"/>
    </source>
</evidence>
<evidence type="ECO:0000313" key="3">
    <source>
        <dbReference type="Proteomes" id="UP000324222"/>
    </source>
</evidence>
<comment type="caution">
    <text evidence="2">The sequence shown here is derived from an EMBL/GenBank/DDBJ whole genome shotgun (WGS) entry which is preliminary data.</text>
</comment>
<dbReference type="AlphaFoldDB" id="A0A5B7CSE0"/>
<dbReference type="EMBL" id="VSRR010000214">
    <property type="protein sequence ID" value="MPC12390.1"/>
    <property type="molecule type" value="Genomic_DNA"/>
</dbReference>
<accession>A0A5B7CSE0</accession>
<proteinExistence type="predicted"/>
<keyword evidence="3" id="KW-1185">Reference proteome</keyword>
<name>A0A5B7CSE0_PORTR</name>
<gene>
    <name evidence="2" type="ORF">E2C01_005080</name>
</gene>
<evidence type="ECO:0000256" key="1">
    <source>
        <dbReference type="SAM" id="MobiDB-lite"/>
    </source>
</evidence>
<dbReference type="Proteomes" id="UP000324222">
    <property type="component" value="Unassembled WGS sequence"/>
</dbReference>